<feature type="binding site" evidence="15">
    <location>
        <position position="161"/>
    </location>
    <ligand>
        <name>substrate</name>
    </ligand>
</feature>
<protein>
    <recommendedName>
        <fullName evidence="8">Regucalcin</fullName>
        <ecNumber evidence="7">3.1.1.17</ecNumber>
    </recommendedName>
    <alternativeName>
        <fullName evidence="13">Gluconolactonase</fullName>
    </alternativeName>
</protein>
<dbReference type="InterPro" id="IPR013658">
    <property type="entry name" value="SGL"/>
</dbReference>
<comment type="catalytic activity">
    <reaction evidence="1">
        <text>D-glucono-1,5-lactone + H2O = D-gluconate + H(+)</text>
        <dbReference type="Rhea" id="RHEA:10440"/>
        <dbReference type="ChEBI" id="CHEBI:15377"/>
        <dbReference type="ChEBI" id="CHEBI:15378"/>
        <dbReference type="ChEBI" id="CHEBI:16217"/>
        <dbReference type="ChEBI" id="CHEBI:18391"/>
        <dbReference type="EC" id="3.1.1.17"/>
    </reaction>
</comment>
<comment type="cofactor">
    <cofactor evidence="15">
        <name>Zn(2+)</name>
        <dbReference type="ChEBI" id="CHEBI:29105"/>
    </cofactor>
    <text evidence="15">Binds 1 divalent metal cation per subunit.</text>
</comment>
<comment type="caution">
    <text evidence="17">The sequence shown here is derived from an EMBL/GenBank/DDBJ whole genome shotgun (WGS) entry which is preliminary data.</text>
</comment>
<dbReference type="GO" id="GO:0019853">
    <property type="term" value="P:L-ascorbic acid biosynthetic process"/>
    <property type="evidence" value="ECO:0007669"/>
    <property type="project" value="TreeGrafter"/>
</dbReference>
<keyword evidence="9" id="KW-0963">Cytoplasm</keyword>
<name>A0A8J2W0B4_9NEOP</name>
<evidence type="ECO:0000256" key="8">
    <source>
        <dbReference type="ARBA" id="ARBA00016808"/>
    </source>
</evidence>
<dbReference type="AlphaFoldDB" id="A0A8J2W0B4"/>
<proteinExistence type="inferred from homology"/>
<dbReference type="GO" id="GO:0004341">
    <property type="term" value="F:gluconolactonase activity"/>
    <property type="evidence" value="ECO:0007669"/>
    <property type="project" value="UniProtKB-EC"/>
</dbReference>
<keyword evidence="11" id="KW-0378">Hydrolase</keyword>
<dbReference type="PRINTS" id="PR01790">
    <property type="entry name" value="SMP30FAMILY"/>
</dbReference>
<evidence type="ECO:0000256" key="6">
    <source>
        <dbReference type="ARBA" id="ARBA00008853"/>
    </source>
</evidence>
<evidence type="ECO:0000256" key="15">
    <source>
        <dbReference type="PIRSR" id="PIRSR605511-2"/>
    </source>
</evidence>
<evidence type="ECO:0000256" key="5">
    <source>
        <dbReference type="ARBA" id="ARBA00004496"/>
    </source>
</evidence>
<evidence type="ECO:0000313" key="17">
    <source>
        <dbReference type="EMBL" id="CAG9562284.1"/>
    </source>
</evidence>
<reference evidence="17" key="1">
    <citation type="submission" date="2021-09" db="EMBL/GenBank/DDBJ databases">
        <authorList>
            <person name="Martin H S."/>
        </authorList>
    </citation>
    <scope>NUCLEOTIDE SEQUENCE</scope>
</reference>
<dbReference type="GO" id="GO:0005509">
    <property type="term" value="F:calcium ion binding"/>
    <property type="evidence" value="ECO:0007669"/>
    <property type="project" value="TreeGrafter"/>
</dbReference>
<dbReference type="SUPFAM" id="SSF63829">
    <property type="entry name" value="Calcium-dependent phosphotriesterase"/>
    <property type="match status" value="1"/>
</dbReference>
<comment type="cofactor">
    <cofactor evidence="4">
        <name>Mg(2+)</name>
        <dbReference type="ChEBI" id="CHEBI:18420"/>
    </cofactor>
</comment>
<dbReference type="OrthoDB" id="423498at2759"/>
<gene>
    <name evidence="17" type="ORF">DCHRY22_LOCUS3646</name>
</gene>
<comment type="subcellular location">
    <subcellularLocation>
        <location evidence="5">Cytoplasm</location>
    </subcellularLocation>
</comment>
<dbReference type="PANTHER" id="PTHR10907:SF66">
    <property type="entry name" value="MIP34848P1-RELATED"/>
    <property type="match status" value="1"/>
</dbReference>
<dbReference type="EMBL" id="CAKASE010000048">
    <property type="protein sequence ID" value="CAG9562284.1"/>
    <property type="molecule type" value="Genomic_DNA"/>
</dbReference>
<dbReference type="InterPro" id="IPR011042">
    <property type="entry name" value="6-blade_b-propeller_TolB-like"/>
</dbReference>
<evidence type="ECO:0000256" key="7">
    <source>
        <dbReference type="ARBA" id="ARBA00013227"/>
    </source>
</evidence>
<comment type="cofactor">
    <cofactor evidence="2">
        <name>Ca(2+)</name>
        <dbReference type="ChEBI" id="CHEBI:29108"/>
    </cofactor>
</comment>
<dbReference type="Gene3D" id="2.120.10.30">
    <property type="entry name" value="TolB, C-terminal domain"/>
    <property type="match status" value="1"/>
</dbReference>
<comment type="similarity">
    <text evidence="6">Belongs to the SMP-30/CGR1 family.</text>
</comment>
<feature type="active site" description="Proton donor/acceptor" evidence="14">
    <location>
        <position position="263"/>
    </location>
</feature>
<evidence type="ECO:0000256" key="3">
    <source>
        <dbReference type="ARBA" id="ARBA00001936"/>
    </source>
</evidence>
<dbReference type="EC" id="3.1.1.17" evidence="7"/>
<evidence type="ECO:0000256" key="14">
    <source>
        <dbReference type="PIRSR" id="PIRSR605511-1"/>
    </source>
</evidence>
<keyword evidence="10 15" id="KW-0479">Metal-binding</keyword>
<dbReference type="InterPro" id="IPR005511">
    <property type="entry name" value="SMP-30"/>
</dbReference>
<evidence type="ECO:0000256" key="2">
    <source>
        <dbReference type="ARBA" id="ARBA00001913"/>
    </source>
</evidence>
<dbReference type="PANTHER" id="PTHR10907">
    <property type="entry name" value="REGUCALCIN"/>
    <property type="match status" value="1"/>
</dbReference>
<feature type="binding site" evidence="15">
    <location>
        <position position="211"/>
    </location>
    <ligand>
        <name>a divalent metal cation</name>
        <dbReference type="ChEBI" id="CHEBI:60240"/>
    </ligand>
</feature>
<feature type="domain" description="SMP-30/Gluconolactonase/LRE-like region" evidence="16">
    <location>
        <begin position="65"/>
        <end position="323"/>
    </location>
</feature>
<evidence type="ECO:0000256" key="1">
    <source>
        <dbReference type="ARBA" id="ARBA00001589"/>
    </source>
</evidence>
<evidence type="ECO:0000313" key="18">
    <source>
        <dbReference type="Proteomes" id="UP000789524"/>
    </source>
</evidence>
<evidence type="ECO:0000256" key="12">
    <source>
        <dbReference type="ARBA" id="ARBA00022837"/>
    </source>
</evidence>
<evidence type="ECO:0000256" key="10">
    <source>
        <dbReference type="ARBA" id="ARBA00022723"/>
    </source>
</evidence>
<keyword evidence="18" id="KW-1185">Reference proteome</keyword>
<feature type="binding site" evidence="15">
    <location>
        <position position="179"/>
    </location>
    <ligand>
        <name>substrate</name>
    </ligand>
</feature>
<evidence type="ECO:0000256" key="11">
    <source>
        <dbReference type="ARBA" id="ARBA00022801"/>
    </source>
</evidence>
<feature type="binding site" evidence="15">
    <location>
        <position position="67"/>
    </location>
    <ligand>
        <name>a divalent metal cation</name>
        <dbReference type="ChEBI" id="CHEBI:60240"/>
    </ligand>
</feature>
<feature type="binding site" evidence="15">
    <location>
        <position position="263"/>
    </location>
    <ligand>
        <name>a divalent metal cation</name>
        <dbReference type="ChEBI" id="CHEBI:60240"/>
    </ligand>
</feature>
<keyword evidence="15" id="KW-0862">Zinc</keyword>
<organism evidence="17 18">
    <name type="scientific">Danaus chrysippus</name>
    <name type="common">African queen</name>
    <dbReference type="NCBI Taxonomy" id="151541"/>
    <lineage>
        <taxon>Eukaryota</taxon>
        <taxon>Metazoa</taxon>
        <taxon>Ecdysozoa</taxon>
        <taxon>Arthropoda</taxon>
        <taxon>Hexapoda</taxon>
        <taxon>Insecta</taxon>
        <taxon>Pterygota</taxon>
        <taxon>Neoptera</taxon>
        <taxon>Endopterygota</taxon>
        <taxon>Lepidoptera</taxon>
        <taxon>Glossata</taxon>
        <taxon>Ditrysia</taxon>
        <taxon>Papilionoidea</taxon>
        <taxon>Nymphalidae</taxon>
        <taxon>Danainae</taxon>
        <taxon>Danaini</taxon>
        <taxon>Danaina</taxon>
        <taxon>Danaus</taxon>
        <taxon>Anosia</taxon>
    </lineage>
</organism>
<keyword evidence="12" id="KW-0106">Calcium</keyword>
<evidence type="ECO:0000259" key="16">
    <source>
        <dbReference type="Pfam" id="PF08450"/>
    </source>
</evidence>
<sequence length="356" mass="39114">MTCKPSPQTKMTPVAFFVVKITPTTNRVKLGFSANHVGCGRILSAQHATRNMPVKIEKITDPLTLGEGPHWDERQQALFFVDILECTIHKYVLSSKKHTKTKLDGRPGFIVPVEGKTDQFIIGLELSFVIIQWDGEEGSPAKVLQTLADVDQDVSPKPRINDGKADPRGRIFAGSIGYENPPGKFVPKQCSLYRLDKSEVKKVCGDITVSNGLAWDLERKAFYYIDSMDLKIRRYDYDVDTGDVSNMKYIFDLQANGVEGFPDGATIDSEGNLWVAVFSGSCVLQVDPVRGTLIQKLSIPASQVTSVTFGGPDFDIMFVTSASVDYTGPQEPPGGCTFMVTGVGAKGLRNVCYKLQ</sequence>
<accession>A0A8J2W0B4</accession>
<dbReference type="Pfam" id="PF08450">
    <property type="entry name" value="SGL"/>
    <property type="match status" value="1"/>
</dbReference>
<evidence type="ECO:0000256" key="4">
    <source>
        <dbReference type="ARBA" id="ARBA00001946"/>
    </source>
</evidence>
<dbReference type="GO" id="GO:0005737">
    <property type="term" value="C:cytoplasm"/>
    <property type="evidence" value="ECO:0007669"/>
    <property type="project" value="UniProtKB-SubCell"/>
</dbReference>
<feature type="binding site" evidence="15">
    <location>
        <position position="159"/>
    </location>
    <ligand>
        <name>substrate</name>
    </ligand>
</feature>
<evidence type="ECO:0000256" key="13">
    <source>
        <dbReference type="ARBA" id="ARBA00032464"/>
    </source>
</evidence>
<comment type="cofactor">
    <cofactor evidence="3">
        <name>Mn(2+)</name>
        <dbReference type="ChEBI" id="CHEBI:29035"/>
    </cofactor>
</comment>
<dbReference type="Proteomes" id="UP000789524">
    <property type="component" value="Unassembled WGS sequence"/>
</dbReference>
<evidence type="ECO:0000256" key="9">
    <source>
        <dbReference type="ARBA" id="ARBA00022490"/>
    </source>
</evidence>
<dbReference type="FunFam" id="2.120.10.30:FF:000027">
    <property type="entry name" value="Regucalcin homologue"/>
    <property type="match status" value="1"/>
</dbReference>